<feature type="region of interest" description="Disordered" evidence="25">
    <location>
        <begin position="24"/>
        <end position="343"/>
    </location>
</feature>
<dbReference type="InterPro" id="IPR044092">
    <property type="entry name" value="STKc_PRP4"/>
</dbReference>
<keyword evidence="14" id="KW-0067">ATP-binding</keyword>
<evidence type="ECO:0000256" key="15">
    <source>
        <dbReference type="ARBA" id="ARBA00022843"/>
    </source>
</evidence>
<keyword evidence="8" id="KW-0507">mRNA processing</keyword>
<keyword evidence="4" id="KW-0158">Chromosome</keyword>
<keyword evidence="18" id="KW-0539">Nucleus</keyword>
<dbReference type="FunFam" id="3.30.200.20:FF:000123">
    <property type="entry name" value="serine/threonine-protein kinase PRP4 homolog"/>
    <property type="match status" value="1"/>
</dbReference>
<feature type="compositionally biased region" description="Basic residues" evidence="25">
    <location>
        <begin position="208"/>
        <end position="229"/>
    </location>
</feature>
<feature type="compositionally biased region" description="Basic and acidic residues" evidence="25">
    <location>
        <begin position="121"/>
        <end position="130"/>
    </location>
</feature>
<dbReference type="Pfam" id="PF00069">
    <property type="entry name" value="Pkinase"/>
    <property type="match status" value="1"/>
</dbReference>
<evidence type="ECO:0000256" key="22">
    <source>
        <dbReference type="ARBA" id="ARBA00046964"/>
    </source>
</evidence>
<dbReference type="InterPro" id="IPR008271">
    <property type="entry name" value="Ser/Thr_kinase_AS"/>
</dbReference>
<dbReference type="AlphaFoldDB" id="A0A8C9XP85"/>
<keyword evidence="7" id="KW-0597">Phosphoprotein</keyword>
<dbReference type="SMART" id="SM00220">
    <property type="entry name" value="S_TKc"/>
    <property type="match status" value="1"/>
</dbReference>
<feature type="compositionally biased region" description="Basic and acidic residues" evidence="25">
    <location>
        <begin position="260"/>
        <end position="276"/>
    </location>
</feature>
<evidence type="ECO:0000256" key="16">
    <source>
        <dbReference type="ARBA" id="ARBA00022990"/>
    </source>
</evidence>
<dbReference type="InterPro" id="IPR050494">
    <property type="entry name" value="Ser_Thr_dual-spec_kinase"/>
</dbReference>
<keyword evidence="17" id="KW-0508">mRNA splicing</keyword>
<keyword evidence="13" id="KW-0995">Kinetochore</keyword>
<feature type="compositionally biased region" description="Low complexity" evidence="25">
    <location>
        <begin position="242"/>
        <end position="251"/>
    </location>
</feature>
<evidence type="ECO:0000256" key="6">
    <source>
        <dbReference type="ARBA" id="ARBA00022527"/>
    </source>
</evidence>
<protein>
    <recommendedName>
        <fullName evidence="20">Serine/threonine-protein kinase PRP4 homolog</fullName>
        <ecNumber evidence="3">2.7.11.1</ecNumber>
    </recommendedName>
    <alternativeName>
        <fullName evidence="21">PRP4 pre-mRNA-processing factor 4 homolog</fullName>
    </alternativeName>
</protein>
<evidence type="ECO:0000256" key="19">
    <source>
        <dbReference type="ARBA" id="ARBA00023596"/>
    </source>
</evidence>
<evidence type="ECO:0000313" key="27">
    <source>
        <dbReference type="Ensembl" id="ENSSLUP00000013691.1"/>
    </source>
</evidence>
<evidence type="ECO:0000256" key="1">
    <source>
        <dbReference type="ARBA" id="ARBA00004123"/>
    </source>
</evidence>
<evidence type="ECO:0000256" key="5">
    <source>
        <dbReference type="ARBA" id="ARBA00022499"/>
    </source>
</evidence>
<dbReference type="GO" id="GO:0004674">
    <property type="term" value="F:protein serine/threonine kinase activity"/>
    <property type="evidence" value="ECO:0007669"/>
    <property type="project" value="UniProtKB-KW"/>
</dbReference>
<evidence type="ECO:0000256" key="25">
    <source>
        <dbReference type="SAM" id="MobiDB-lite"/>
    </source>
</evidence>
<gene>
    <name evidence="27" type="primary">prpf4bb</name>
</gene>
<comment type="subunit">
    <text evidence="22">Interacts with CLK1 C-terminus. Associates with the U5 snRNP and NCOR1 deacetylase complexes. Identified in the spliceosome C complex.</text>
</comment>
<evidence type="ECO:0000256" key="24">
    <source>
        <dbReference type="ARBA" id="ARBA00048977"/>
    </source>
</evidence>
<dbReference type="PROSITE" id="PS50011">
    <property type="entry name" value="PROTEIN_KINASE_DOM"/>
    <property type="match status" value="1"/>
</dbReference>
<evidence type="ECO:0000313" key="28">
    <source>
        <dbReference type="Proteomes" id="UP000694568"/>
    </source>
</evidence>
<evidence type="ECO:0000256" key="18">
    <source>
        <dbReference type="ARBA" id="ARBA00023242"/>
    </source>
</evidence>
<comment type="catalytic activity">
    <reaction evidence="23">
        <text>L-threonyl-[protein] + ATP = O-phospho-L-threonyl-[protein] + ADP + H(+)</text>
        <dbReference type="Rhea" id="RHEA:46608"/>
        <dbReference type="Rhea" id="RHEA-COMP:11060"/>
        <dbReference type="Rhea" id="RHEA-COMP:11605"/>
        <dbReference type="ChEBI" id="CHEBI:15378"/>
        <dbReference type="ChEBI" id="CHEBI:30013"/>
        <dbReference type="ChEBI" id="CHEBI:30616"/>
        <dbReference type="ChEBI" id="CHEBI:61977"/>
        <dbReference type="ChEBI" id="CHEBI:456216"/>
        <dbReference type="EC" id="2.7.11.1"/>
    </reaction>
    <physiologicalReaction direction="left-to-right" evidence="23">
        <dbReference type="Rhea" id="RHEA:46609"/>
    </physiologicalReaction>
</comment>
<keyword evidence="28" id="KW-1185">Reference proteome</keyword>
<comment type="similarity">
    <text evidence="19">Belongs to the protein kinase superfamily. CMGC Ser/Thr protein kinase family.</text>
</comment>
<dbReference type="SUPFAM" id="SSF56112">
    <property type="entry name" value="Protein kinase-like (PK-like)"/>
    <property type="match status" value="1"/>
</dbReference>
<dbReference type="CDD" id="cd14135">
    <property type="entry name" value="STKc_PRP4"/>
    <property type="match status" value="1"/>
</dbReference>
<sequence>MIKAELDSQLMEGKVQSGMGLILQGYNSGSEEDGEARIRNGEQRQRVSSGKPTSPRGGKGGKSRRDSTEGSKSSSKRRSRSKSADRLAQAKESKQDKVTKTTKDTAVKDRGRGRSRSKDRKHSDSTDRSKERTRKSNSPTTWKGEQKGSRTDRRSSPQRDDRPNQERGSRQSRSPGRERPSRSDADRDKRPAKSPSKDASLGKENRSPHRRGPHSPMRKRSASPRHRDAHHPPASASDRTSKPSNSPSRTRSPPRRARSRSPDARRRDVDRQDSPLRKRPRPDAGPGRDRSRENSPRPAARRRMSRSPLRRRSLSPRRRSRSSPHRRSRSPLGHRLEDFDGEEVDEEALIEQRRQQRLAIVQKYKVVSDDTNMVSEPSSPQSSTRSRSPSPDDILERVAADVKEYERENLNTFEASIKAKHNLISQEKDGANPKKPSAPDMFTESDDMFAADFDSARMRAAGVGKDFKENPNLRDNWTDAEGYYRVNIGETLDKRYDVYGYTGQGVFSNVIRARDTARAGQEVAVKIIRNNELMQKTGLKELEFLKKLNDADPDDKFHCLRLFRHFYHKQHLCLVFEPLSMNLREVLKKYGKDVGLHIKAVRSYSQQLFLALKLLKRCNILHADIKPDNILVNESKTILKLCDFGSASHVADNDITPYLVSRFYRAPEIIIGKPYDYGIDMWSVGCTLYELYTGKILFPGSSNNHMIKLAMDLKGKMPNKMIRKGSFKDQHFDQNLNFLYIEVDKVTERVKLTNMKCYFIGCSDLAISICHILKNLLTDMIGAKRISINQALQHPFIQEKI</sequence>
<dbReference type="Gene3D" id="3.30.200.20">
    <property type="entry name" value="Phosphorylase Kinase, domain 1"/>
    <property type="match status" value="1"/>
</dbReference>
<evidence type="ECO:0000256" key="4">
    <source>
        <dbReference type="ARBA" id="ARBA00022454"/>
    </source>
</evidence>
<proteinExistence type="inferred from homology"/>
<evidence type="ECO:0000256" key="11">
    <source>
        <dbReference type="ARBA" id="ARBA00022741"/>
    </source>
</evidence>
<evidence type="ECO:0000256" key="14">
    <source>
        <dbReference type="ARBA" id="ARBA00022840"/>
    </source>
</evidence>
<feature type="region of interest" description="Disordered" evidence="25">
    <location>
        <begin position="364"/>
        <end position="393"/>
    </location>
</feature>
<evidence type="ECO:0000256" key="7">
    <source>
        <dbReference type="ARBA" id="ARBA00022553"/>
    </source>
</evidence>
<dbReference type="Gene3D" id="1.10.510.10">
    <property type="entry name" value="Transferase(Phosphotransferase) domain 1"/>
    <property type="match status" value="1"/>
</dbReference>
<dbReference type="InterPro" id="IPR011009">
    <property type="entry name" value="Kinase-like_dom_sf"/>
</dbReference>
<evidence type="ECO:0000259" key="26">
    <source>
        <dbReference type="PROSITE" id="PS50011"/>
    </source>
</evidence>
<name>A0A8C9XP85_SANLU</name>
<feature type="compositionally biased region" description="Basic and acidic residues" evidence="25">
    <location>
        <begin position="286"/>
        <end position="295"/>
    </location>
</feature>
<dbReference type="GO" id="GO:0045292">
    <property type="term" value="P:mRNA cis splicing, via spliceosome"/>
    <property type="evidence" value="ECO:0007669"/>
    <property type="project" value="InterPro"/>
</dbReference>
<evidence type="ECO:0000256" key="12">
    <source>
        <dbReference type="ARBA" id="ARBA00022777"/>
    </source>
</evidence>
<dbReference type="GO" id="GO:0000776">
    <property type="term" value="C:kinetochore"/>
    <property type="evidence" value="ECO:0007669"/>
    <property type="project" value="UniProtKB-KW"/>
</dbReference>
<keyword evidence="11" id="KW-0547">Nucleotide-binding</keyword>
<evidence type="ECO:0000256" key="20">
    <source>
        <dbReference type="ARBA" id="ARBA00023637"/>
    </source>
</evidence>
<keyword evidence="6" id="KW-0723">Serine/threonine-protein kinase</keyword>
<comment type="catalytic activity">
    <reaction evidence="24">
        <text>L-seryl-[protein] + ATP = O-phospho-L-seryl-[protein] + ADP + H(+)</text>
        <dbReference type="Rhea" id="RHEA:17989"/>
        <dbReference type="Rhea" id="RHEA-COMP:9863"/>
        <dbReference type="Rhea" id="RHEA-COMP:11604"/>
        <dbReference type="ChEBI" id="CHEBI:15378"/>
        <dbReference type="ChEBI" id="CHEBI:29999"/>
        <dbReference type="ChEBI" id="CHEBI:30616"/>
        <dbReference type="ChEBI" id="CHEBI:83421"/>
        <dbReference type="ChEBI" id="CHEBI:456216"/>
        <dbReference type="EC" id="2.7.11.1"/>
    </reaction>
    <physiologicalReaction direction="left-to-right" evidence="24">
        <dbReference type="Rhea" id="RHEA:17990"/>
    </physiologicalReaction>
</comment>
<comment type="subcellular location">
    <subcellularLocation>
        <location evidence="2">Chromosome</location>
        <location evidence="2">Centromere</location>
        <location evidence="2">Kinetochore</location>
    </subcellularLocation>
    <subcellularLocation>
        <location evidence="1">Nucleus</location>
    </subcellularLocation>
</comment>
<reference evidence="27" key="2">
    <citation type="submission" date="2025-09" db="UniProtKB">
        <authorList>
            <consortium name="Ensembl"/>
        </authorList>
    </citation>
    <scope>IDENTIFICATION</scope>
</reference>
<feature type="compositionally biased region" description="Low complexity" evidence="25">
    <location>
        <begin position="375"/>
        <end position="391"/>
    </location>
</feature>
<evidence type="ECO:0000256" key="13">
    <source>
        <dbReference type="ARBA" id="ARBA00022838"/>
    </source>
</evidence>
<evidence type="ECO:0000256" key="8">
    <source>
        <dbReference type="ARBA" id="ARBA00022664"/>
    </source>
</evidence>
<dbReference type="Ensembl" id="ENSSLUT00000014146.1">
    <property type="protein sequence ID" value="ENSSLUP00000013691.1"/>
    <property type="gene ID" value="ENSSLUG00000006383.1"/>
</dbReference>
<dbReference type="InterPro" id="IPR000719">
    <property type="entry name" value="Prot_kinase_dom"/>
</dbReference>
<organism evidence="27 28">
    <name type="scientific">Sander lucioperca</name>
    <name type="common">Pike-perch</name>
    <name type="synonym">Perca lucioperca</name>
    <dbReference type="NCBI Taxonomy" id="283035"/>
    <lineage>
        <taxon>Eukaryota</taxon>
        <taxon>Metazoa</taxon>
        <taxon>Chordata</taxon>
        <taxon>Craniata</taxon>
        <taxon>Vertebrata</taxon>
        <taxon>Euteleostomi</taxon>
        <taxon>Actinopterygii</taxon>
        <taxon>Neopterygii</taxon>
        <taxon>Teleostei</taxon>
        <taxon>Neoteleostei</taxon>
        <taxon>Acanthomorphata</taxon>
        <taxon>Eupercaria</taxon>
        <taxon>Perciformes</taxon>
        <taxon>Percoidei</taxon>
        <taxon>Percidae</taxon>
        <taxon>Luciopercinae</taxon>
        <taxon>Sander</taxon>
    </lineage>
</organism>
<evidence type="ECO:0000256" key="2">
    <source>
        <dbReference type="ARBA" id="ARBA00004629"/>
    </source>
</evidence>
<evidence type="ECO:0000256" key="10">
    <source>
        <dbReference type="ARBA" id="ARBA00022728"/>
    </source>
</evidence>
<keyword evidence="10" id="KW-0747">Spliceosome</keyword>
<keyword evidence="12" id="KW-0418">Kinase</keyword>
<dbReference type="GeneTree" id="ENSGT00940000155562"/>
<dbReference type="PANTHER" id="PTHR24058:SF103">
    <property type="entry name" value="SERINE_THREONINE-PROTEIN KINASE PRP4 HOMOLOG"/>
    <property type="match status" value="1"/>
</dbReference>
<keyword evidence="16" id="KW-0007">Acetylation</keyword>
<evidence type="ECO:0000256" key="9">
    <source>
        <dbReference type="ARBA" id="ARBA00022679"/>
    </source>
</evidence>
<keyword evidence="5" id="KW-1017">Isopeptide bond</keyword>
<dbReference type="Proteomes" id="UP000694568">
    <property type="component" value="Unplaced"/>
</dbReference>
<feature type="compositionally biased region" description="Basic residues" evidence="25">
    <location>
        <begin position="299"/>
        <end position="329"/>
    </location>
</feature>
<evidence type="ECO:0000256" key="17">
    <source>
        <dbReference type="ARBA" id="ARBA00023187"/>
    </source>
</evidence>
<evidence type="ECO:0000256" key="3">
    <source>
        <dbReference type="ARBA" id="ARBA00012513"/>
    </source>
</evidence>
<dbReference type="GO" id="GO:0005524">
    <property type="term" value="F:ATP binding"/>
    <property type="evidence" value="ECO:0007669"/>
    <property type="project" value="UniProtKB-KW"/>
</dbReference>
<reference evidence="27" key="1">
    <citation type="submission" date="2025-08" db="UniProtKB">
        <authorList>
            <consortium name="Ensembl"/>
        </authorList>
    </citation>
    <scope>IDENTIFICATION</scope>
</reference>
<keyword evidence="9" id="KW-0808">Transferase</keyword>
<feature type="compositionally biased region" description="Basic and acidic residues" evidence="25">
    <location>
        <begin position="144"/>
        <end position="191"/>
    </location>
</feature>
<feature type="compositionally biased region" description="Basic and acidic residues" evidence="25">
    <location>
        <begin position="35"/>
        <end position="45"/>
    </location>
</feature>
<keyword evidence="15" id="KW-0832">Ubl conjugation</keyword>
<evidence type="ECO:0000256" key="21">
    <source>
        <dbReference type="ARBA" id="ARBA00031858"/>
    </source>
</evidence>
<dbReference type="PROSITE" id="PS00108">
    <property type="entry name" value="PROTEIN_KINASE_ST"/>
    <property type="match status" value="1"/>
</dbReference>
<dbReference type="EC" id="2.7.11.1" evidence="3"/>
<dbReference type="GO" id="GO:0005681">
    <property type="term" value="C:spliceosomal complex"/>
    <property type="evidence" value="ECO:0007669"/>
    <property type="project" value="UniProtKB-KW"/>
</dbReference>
<dbReference type="PANTHER" id="PTHR24058">
    <property type="entry name" value="DUAL SPECIFICITY PROTEIN KINASE"/>
    <property type="match status" value="1"/>
</dbReference>
<feature type="compositionally biased region" description="Basic and acidic residues" evidence="25">
    <location>
        <begin position="82"/>
        <end position="112"/>
    </location>
</feature>
<accession>A0A8C9XP85</accession>
<evidence type="ECO:0000256" key="23">
    <source>
        <dbReference type="ARBA" id="ARBA00048659"/>
    </source>
</evidence>
<feature type="domain" description="Protein kinase" evidence="26">
    <location>
        <begin position="496"/>
        <end position="797"/>
    </location>
</feature>
<dbReference type="FunFam" id="1.10.510.10:FF:000078">
    <property type="entry name" value="Serine/threonine-protein kinase PRP4 homolog"/>
    <property type="match status" value="1"/>
</dbReference>